<protein>
    <submittedName>
        <fullName evidence="10">Uncharacterized protein</fullName>
    </submittedName>
</protein>
<dbReference type="Pfam" id="PF07776">
    <property type="entry name" value="zf-AD"/>
    <property type="match status" value="1"/>
</dbReference>
<dbReference type="InterPro" id="IPR012934">
    <property type="entry name" value="Znf_AD"/>
</dbReference>
<feature type="domain" description="C2H2-type" evidence="8">
    <location>
        <begin position="369"/>
        <end position="397"/>
    </location>
</feature>
<dbReference type="InterPro" id="IPR036236">
    <property type="entry name" value="Znf_C2H2_sf"/>
</dbReference>
<dbReference type="Proteomes" id="UP000837857">
    <property type="component" value="Chromosome 30"/>
</dbReference>
<dbReference type="SMART" id="SM00355">
    <property type="entry name" value="ZnF_C2H2"/>
    <property type="match status" value="11"/>
</dbReference>
<dbReference type="Pfam" id="PF00096">
    <property type="entry name" value="zf-C2H2"/>
    <property type="match status" value="5"/>
</dbReference>
<feature type="domain" description="ZAD" evidence="9">
    <location>
        <begin position="21"/>
        <end position="89"/>
    </location>
</feature>
<dbReference type="PROSITE" id="PS50157">
    <property type="entry name" value="ZINC_FINGER_C2H2_2"/>
    <property type="match status" value="10"/>
</dbReference>
<evidence type="ECO:0000313" key="10">
    <source>
        <dbReference type="EMBL" id="CAH2064779.1"/>
    </source>
</evidence>
<feature type="domain" description="C2H2-type" evidence="8">
    <location>
        <begin position="284"/>
        <end position="311"/>
    </location>
</feature>
<evidence type="ECO:0000256" key="1">
    <source>
        <dbReference type="ARBA" id="ARBA00022723"/>
    </source>
</evidence>
<gene>
    <name evidence="10" type="ORF">IPOD504_LOCUS12895</name>
</gene>
<feature type="domain" description="C2H2-type" evidence="8">
    <location>
        <begin position="547"/>
        <end position="574"/>
    </location>
</feature>
<dbReference type="PANTHER" id="PTHR24409">
    <property type="entry name" value="ZINC FINGER PROTEIN 142"/>
    <property type="match status" value="1"/>
</dbReference>
<evidence type="ECO:0000256" key="3">
    <source>
        <dbReference type="ARBA" id="ARBA00022771"/>
    </source>
</evidence>
<feature type="domain" description="C2H2-type" evidence="8">
    <location>
        <begin position="425"/>
        <end position="452"/>
    </location>
</feature>
<dbReference type="Pfam" id="PF12171">
    <property type="entry name" value="zf-C2H2_jaz"/>
    <property type="match status" value="1"/>
</dbReference>
<keyword evidence="4 6" id="KW-0862">Zinc</keyword>
<evidence type="ECO:0000259" key="8">
    <source>
        <dbReference type="PROSITE" id="PS50157"/>
    </source>
</evidence>
<evidence type="ECO:0000313" key="11">
    <source>
        <dbReference type="Proteomes" id="UP000837857"/>
    </source>
</evidence>
<feature type="domain" description="C2H2-type" evidence="8">
    <location>
        <begin position="453"/>
        <end position="483"/>
    </location>
</feature>
<feature type="binding site" evidence="6">
    <location>
        <position position="23"/>
    </location>
    <ligand>
        <name>Zn(2+)</name>
        <dbReference type="ChEBI" id="CHEBI:29105"/>
    </ligand>
</feature>
<sequence>MEVDSEKNNEDCKLDFEIVRTICRCCLSKDRRGTNVKLYSDLFYDLAGVTVTESDGLPQWLCWECAALLQKAVRFKQKLQRANILLYEYLTRCAPFPIDAQDPELNKYERPHLCATQTLAFDTGGRSKTGFLKVLEHEKQIQNPALDEISLPPLLKKTEECVKEETGFSDYDDNITLEEYRWNNPKSENEESPTKPNADSVDLLVERDPKRKKKTRRKDEKGKKKKPIAEATGEGQEEKKPERKTSIRKPVELDPTKIRIVVLNPEEQIKQREEESKAVLKFPFQCNLCFKGFNFESKLQNHMTKHSPSRGTFKCELCRMYLPTAYSASVHALIHTRRYECLRCGRRMTDRASILDHYSSQHEGLLKLYTCQLCGKVSNNSKTHRGHMRNHHSGDRPRCEQCGKSFVNKDSLAEHQQIHQGIKNYECAECGARFRTRTQIKHHQRRHSDLKEYYCVECDTRFKSAHSLRQHLQRSLKHMDTQNLKYRCGRCEKRFESERALRHHTSVQHEGVRAHRCAQCPKALATRNSLAKHVRAVHAGKRPPPGHVCDTCGRAFRGKSVLTNHVRTHTGEKPFACAECGRRFSQRTAMRTHLRLVHLKLRRSAKIKPELPQEPQEPKLAEPFAKEEAPLAFEEWERPQVQPCDVYFRVTAGP</sequence>
<feature type="domain" description="C2H2-type" evidence="8">
    <location>
        <begin position="339"/>
        <end position="364"/>
    </location>
</feature>
<keyword evidence="1 6" id="KW-0479">Metal-binding</keyword>
<reference evidence="10" key="1">
    <citation type="submission" date="2022-03" db="EMBL/GenBank/DDBJ databases">
        <authorList>
            <person name="Martin H S."/>
        </authorList>
    </citation>
    <scope>NUCLEOTIDE SEQUENCE</scope>
</reference>
<dbReference type="PROSITE" id="PS51915">
    <property type="entry name" value="ZAD"/>
    <property type="match status" value="1"/>
</dbReference>
<dbReference type="SUPFAM" id="SSF57667">
    <property type="entry name" value="beta-beta-alpha zinc fingers"/>
    <property type="match status" value="5"/>
</dbReference>
<feature type="non-terminal residue" evidence="10">
    <location>
        <position position="1"/>
    </location>
</feature>
<keyword evidence="2" id="KW-0677">Repeat</keyword>
<dbReference type="Gene3D" id="3.30.160.60">
    <property type="entry name" value="Classic Zinc Finger"/>
    <property type="match status" value="8"/>
</dbReference>
<accession>A0ABN8IR90</accession>
<dbReference type="PROSITE" id="PS00028">
    <property type="entry name" value="ZINC_FINGER_C2H2_1"/>
    <property type="match status" value="8"/>
</dbReference>
<dbReference type="InterPro" id="IPR013087">
    <property type="entry name" value="Znf_C2H2_type"/>
</dbReference>
<name>A0ABN8IR90_9NEOP</name>
<feature type="region of interest" description="Disordered" evidence="7">
    <location>
        <begin position="183"/>
        <end position="251"/>
    </location>
</feature>
<dbReference type="SUPFAM" id="SSF57716">
    <property type="entry name" value="Glucocorticoid receptor-like (DNA-binding domain)"/>
    <property type="match status" value="1"/>
</dbReference>
<evidence type="ECO:0000259" key="9">
    <source>
        <dbReference type="PROSITE" id="PS51915"/>
    </source>
</evidence>
<dbReference type="EMBL" id="OW152842">
    <property type="protein sequence ID" value="CAH2064779.1"/>
    <property type="molecule type" value="Genomic_DNA"/>
</dbReference>
<feature type="domain" description="C2H2-type" evidence="8">
    <location>
        <begin position="486"/>
        <end position="514"/>
    </location>
</feature>
<feature type="domain" description="C2H2-type" evidence="8">
    <location>
        <begin position="575"/>
        <end position="603"/>
    </location>
</feature>
<feature type="binding site" evidence="6">
    <location>
        <position position="26"/>
    </location>
    <ligand>
        <name>Zn(2+)</name>
        <dbReference type="ChEBI" id="CHEBI:29105"/>
    </ligand>
</feature>
<organism evidence="10 11">
    <name type="scientific">Iphiclides podalirius</name>
    <name type="common">scarce swallowtail</name>
    <dbReference type="NCBI Taxonomy" id="110791"/>
    <lineage>
        <taxon>Eukaryota</taxon>
        <taxon>Metazoa</taxon>
        <taxon>Ecdysozoa</taxon>
        <taxon>Arthropoda</taxon>
        <taxon>Hexapoda</taxon>
        <taxon>Insecta</taxon>
        <taxon>Pterygota</taxon>
        <taxon>Neoptera</taxon>
        <taxon>Endopterygota</taxon>
        <taxon>Lepidoptera</taxon>
        <taxon>Glossata</taxon>
        <taxon>Ditrysia</taxon>
        <taxon>Papilionoidea</taxon>
        <taxon>Papilionidae</taxon>
        <taxon>Papilioninae</taxon>
        <taxon>Iphiclides</taxon>
    </lineage>
</organism>
<keyword evidence="11" id="KW-1185">Reference proteome</keyword>
<evidence type="ECO:0000256" key="2">
    <source>
        <dbReference type="ARBA" id="ARBA00022737"/>
    </source>
</evidence>
<feature type="compositionally biased region" description="Basic and acidic residues" evidence="7">
    <location>
        <begin position="236"/>
        <end position="251"/>
    </location>
</feature>
<feature type="domain" description="C2H2-type" evidence="8">
    <location>
        <begin position="397"/>
        <end position="424"/>
    </location>
</feature>
<dbReference type="SMART" id="SM00868">
    <property type="entry name" value="zf-AD"/>
    <property type="match status" value="1"/>
</dbReference>
<keyword evidence="3 5" id="KW-0863">Zinc-finger</keyword>
<dbReference type="InterPro" id="IPR022755">
    <property type="entry name" value="Znf_C2H2_jaz"/>
</dbReference>
<dbReference type="Pfam" id="PF13912">
    <property type="entry name" value="zf-C2H2_6"/>
    <property type="match status" value="1"/>
</dbReference>
<feature type="domain" description="C2H2-type" evidence="8">
    <location>
        <begin position="515"/>
        <end position="543"/>
    </location>
</feature>
<feature type="binding site" evidence="6">
    <location>
        <position position="62"/>
    </location>
    <ligand>
        <name>Zn(2+)</name>
        <dbReference type="ChEBI" id="CHEBI:29105"/>
    </ligand>
</feature>
<feature type="binding site" evidence="6">
    <location>
        <position position="65"/>
    </location>
    <ligand>
        <name>Zn(2+)</name>
        <dbReference type="ChEBI" id="CHEBI:29105"/>
    </ligand>
</feature>
<evidence type="ECO:0000256" key="6">
    <source>
        <dbReference type="PROSITE-ProRule" id="PRU01263"/>
    </source>
</evidence>
<dbReference type="PANTHER" id="PTHR24409:SF295">
    <property type="entry name" value="AZ2-RELATED"/>
    <property type="match status" value="1"/>
</dbReference>
<evidence type="ECO:0000256" key="4">
    <source>
        <dbReference type="ARBA" id="ARBA00022833"/>
    </source>
</evidence>
<proteinExistence type="predicted"/>
<evidence type="ECO:0000256" key="5">
    <source>
        <dbReference type="PROSITE-ProRule" id="PRU00042"/>
    </source>
</evidence>
<evidence type="ECO:0000256" key="7">
    <source>
        <dbReference type="SAM" id="MobiDB-lite"/>
    </source>
</evidence>